<evidence type="ECO:0000256" key="2">
    <source>
        <dbReference type="ARBA" id="ARBA00022737"/>
    </source>
</evidence>
<feature type="compositionally biased region" description="Basic and acidic residues" evidence="6">
    <location>
        <begin position="143"/>
        <end position="155"/>
    </location>
</feature>
<keyword evidence="3 5" id="KW-0040">ANK repeat</keyword>
<organism evidence="8 9">
    <name type="scientific">Microcaecilia unicolor</name>
    <dbReference type="NCBI Taxonomy" id="1415580"/>
    <lineage>
        <taxon>Eukaryota</taxon>
        <taxon>Metazoa</taxon>
        <taxon>Chordata</taxon>
        <taxon>Craniata</taxon>
        <taxon>Vertebrata</taxon>
        <taxon>Euteleostomi</taxon>
        <taxon>Amphibia</taxon>
        <taxon>Gymnophiona</taxon>
        <taxon>Siphonopidae</taxon>
        <taxon>Microcaecilia</taxon>
    </lineage>
</organism>
<dbReference type="FunCoup" id="A0A6P7XUF8">
    <property type="interactions" value="2710"/>
</dbReference>
<dbReference type="Pfam" id="PF00023">
    <property type="entry name" value="Ank"/>
    <property type="match status" value="1"/>
</dbReference>
<dbReference type="InterPro" id="IPR000953">
    <property type="entry name" value="Chromo/chromo_shadow_dom"/>
</dbReference>
<dbReference type="FunFam" id="2.40.50.40:FF:000022">
    <property type="entry name" value="M-phase phosphoprotein 8"/>
    <property type="match status" value="1"/>
</dbReference>
<dbReference type="SUPFAM" id="SSF54160">
    <property type="entry name" value="Chromo domain-like"/>
    <property type="match status" value="1"/>
</dbReference>
<keyword evidence="8" id="KW-1185">Reference proteome</keyword>
<evidence type="ECO:0000256" key="6">
    <source>
        <dbReference type="SAM" id="MobiDB-lite"/>
    </source>
</evidence>
<keyword evidence="2" id="KW-0677">Repeat</keyword>
<dbReference type="PROSITE" id="PS50088">
    <property type="entry name" value="ANK_REPEAT"/>
    <property type="match status" value="3"/>
</dbReference>
<dbReference type="SUPFAM" id="SSF48403">
    <property type="entry name" value="Ankyrin repeat"/>
    <property type="match status" value="1"/>
</dbReference>
<evidence type="ECO:0000256" key="1">
    <source>
        <dbReference type="ARBA" id="ARBA00004123"/>
    </source>
</evidence>
<feature type="repeat" description="ANK" evidence="5">
    <location>
        <begin position="653"/>
        <end position="685"/>
    </location>
</feature>
<dbReference type="Pfam" id="PF12796">
    <property type="entry name" value="Ank_2"/>
    <property type="match status" value="1"/>
</dbReference>
<evidence type="ECO:0000256" key="3">
    <source>
        <dbReference type="ARBA" id="ARBA00023043"/>
    </source>
</evidence>
<dbReference type="PANTHER" id="PTHR24166">
    <property type="entry name" value="ROLLING PEBBLES, ISOFORM B"/>
    <property type="match status" value="1"/>
</dbReference>
<feature type="compositionally biased region" description="Pro residues" evidence="6">
    <location>
        <begin position="355"/>
        <end position="366"/>
    </location>
</feature>
<dbReference type="CDD" id="cd18633">
    <property type="entry name" value="CD_MMP8"/>
    <property type="match status" value="1"/>
</dbReference>
<dbReference type="InterPro" id="IPR050889">
    <property type="entry name" value="Dendritic_Spine_Reg/Scaffold"/>
</dbReference>
<evidence type="ECO:0000313" key="9">
    <source>
        <dbReference type="RefSeq" id="XP_030056143.1"/>
    </source>
</evidence>
<dbReference type="PROSITE" id="PS50297">
    <property type="entry name" value="ANK_REP_REGION"/>
    <property type="match status" value="3"/>
</dbReference>
<feature type="compositionally biased region" description="Basic and acidic residues" evidence="6">
    <location>
        <begin position="377"/>
        <end position="386"/>
    </location>
</feature>
<gene>
    <name evidence="9" type="primary">MPHOSPH8</name>
</gene>
<feature type="domain" description="Chromo" evidence="7">
    <location>
        <begin position="45"/>
        <end position="104"/>
    </location>
</feature>
<keyword evidence="4" id="KW-0539">Nucleus</keyword>
<feature type="region of interest" description="Disordered" evidence="6">
    <location>
        <begin position="1"/>
        <end position="43"/>
    </location>
</feature>
<feature type="region of interest" description="Disordered" evidence="6">
    <location>
        <begin position="93"/>
        <end position="440"/>
    </location>
</feature>
<dbReference type="PROSITE" id="PS00598">
    <property type="entry name" value="CHROMO_1"/>
    <property type="match status" value="1"/>
</dbReference>
<evidence type="ECO:0000256" key="4">
    <source>
        <dbReference type="ARBA" id="ARBA00023242"/>
    </source>
</evidence>
<name>A0A6P7XUF8_9AMPH</name>
<comment type="subcellular location">
    <subcellularLocation>
        <location evidence="1">Nucleus</location>
    </subcellularLocation>
</comment>
<dbReference type="InterPro" id="IPR002110">
    <property type="entry name" value="Ankyrin_rpt"/>
</dbReference>
<dbReference type="Proteomes" id="UP000515156">
    <property type="component" value="Chromosome 4"/>
</dbReference>
<dbReference type="InParanoid" id="A0A6P7XUF8"/>
<feature type="repeat" description="ANK" evidence="5">
    <location>
        <begin position="620"/>
        <end position="652"/>
    </location>
</feature>
<feature type="compositionally biased region" description="Acidic residues" evidence="6">
    <location>
        <begin position="32"/>
        <end position="43"/>
    </location>
</feature>
<feature type="compositionally biased region" description="Basic and acidic residues" evidence="6">
    <location>
        <begin position="394"/>
        <end position="434"/>
    </location>
</feature>
<dbReference type="Gene3D" id="1.25.40.20">
    <property type="entry name" value="Ankyrin repeat-containing domain"/>
    <property type="match status" value="1"/>
</dbReference>
<dbReference type="KEGG" id="muo:115468514"/>
<feature type="compositionally biased region" description="Basic and acidic residues" evidence="6">
    <location>
        <begin position="269"/>
        <end position="282"/>
    </location>
</feature>
<dbReference type="PROSITE" id="PS50013">
    <property type="entry name" value="CHROMO_2"/>
    <property type="match status" value="1"/>
</dbReference>
<dbReference type="AlphaFoldDB" id="A0A6P7XUF8"/>
<evidence type="ECO:0000259" key="7">
    <source>
        <dbReference type="PROSITE" id="PS50013"/>
    </source>
</evidence>
<dbReference type="InterPro" id="IPR023779">
    <property type="entry name" value="Chromodomain_CS"/>
</dbReference>
<feature type="compositionally biased region" description="Basic residues" evidence="6">
    <location>
        <begin position="309"/>
        <end position="319"/>
    </location>
</feature>
<dbReference type="CTD" id="54737"/>
<evidence type="ECO:0000313" key="8">
    <source>
        <dbReference type="Proteomes" id="UP000515156"/>
    </source>
</evidence>
<reference evidence="9" key="1">
    <citation type="submission" date="2025-08" db="UniProtKB">
        <authorList>
            <consortium name="RefSeq"/>
        </authorList>
    </citation>
    <scope>IDENTIFICATION</scope>
</reference>
<dbReference type="SMART" id="SM00248">
    <property type="entry name" value="ANK"/>
    <property type="match status" value="4"/>
</dbReference>
<dbReference type="GeneID" id="115468514"/>
<feature type="compositionally biased region" description="Basic and acidic residues" evidence="6">
    <location>
        <begin position="320"/>
        <end position="337"/>
    </location>
</feature>
<dbReference type="PANTHER" id="PTHR24166:SF47">
    <property type="entry name" value="M-PHASE PHOSPHOPROTEIN 8"/>
    <property type="match status" value="1"/>
</dbReference>
<feature type="repeat" description="ANK" evidence="5">
    <location>
        <begin position="587"/>
        <end position="619"/>
    </location>
</feature>
<feature type="region of interest" description="Disordered" evidence="6">
    <location>
        <begin position="461"/>
        <end position="484"/>
    </location>
</feature>
<dbReference type="GO" id="GO:0005634">
    <property type="term" value="C:nucleus"/>
    <property type="evidence" value="ECO:0007669"/>
    <property type="project" value="UniProtKB-SubCell"/>
</dbReference>
<feature type="compositionally biased region" description="Basic and acidic residues" evidence="6">
    <location>
        <begin position="163"/>
        <end position="236"/>
    </location>
</feature>
<feature type="compositionally biased region" description="Polar residues" evidence="6">
    <location>
        <begin position="242"/>
        <end position="256"/>
    </location>
</feature>
<feature type="compositionally biased region" description="Basic residues" evidence="6">
    <location>
        <begin position="338"/>
        <end position="347"/>
    </location>
</feature>
<protein>
    <submittedName>
        <fullName evidence="9">M-phase phosphoprotein 8 isoform X1</fullName>
    </submittedName>
</protein>
<dbReference type="Gene3D" id="2.40.50.40">
    <property type="match status" value="1"/>
</dbReference>
<dbReference type="SMART" id="SM00298">
    <property type="entry name" value="CHROMO"/>
    <property type="match status" value="1"/>
</dbReference>
<dbReference type="InterPro" id="IPR023780">
    <property type="entry name" value="Chromo_domain"/>
</dbReference>
<sequence length="847" mass="96415">MAALPADETAGSSGAEDAPQVPVEAGLKAEPADSEQDVDDEEDVYEVEKIIDFKTEGNEILYRVRWKGYTSDDDTWEPEAHLEDCKEVLLEFRKRMPEVKPKPVKKDTPKLLLHDDIFEAESDSDWQSESKEAVTPKKKKKKSKDEDDKTQDELRKKKSKSGKTKERSRSDHQETSDSLDSRIKKRISESREDLKEIKKQRKEESREAKKLKKEIKDAKVKHKEDYKENKQQKEVLDLPLESESSVVDMVSQSPDSEQMDFLNESTLEDQQKADTSKDKMEQETIETNTIADGQPDGMASSEEDSEIKMKRKKKKMKKMDKKESKRLDTKDSQFEKKSAHKKQKHIEKVKVPVVPEKPPPPPPSSAPAPVQKSSKLSIDEKGRKPMESFGEFIQQDKEMKKIEMTKEKPRKKNDSEKEIRKEQRGIKNPKETKNAFDAFRLTPEERGEFIENYRKKEESAFDCKPTDESKARENKQGYKERRSTREETDTWSIIASEGDQEVVDSVHQVQDSSDDKQVVSLGMDLQLEWMTLEDFQKHLDGKDEILPTTEPISNNALRDSVKNGDYLTVKYALNSKEEYNLEQEDSSGMTLVMLAAAGGHDDLLRLLIKKGAKVNARQKNGNTALIHAAEKNFLTTVAVLLEAGAHLNIQQNNGETALMKACKRGNFDIVRLMVESGADCNISSKYQSSALHFAKQSNNVMVHELLKTHLDTLSRVAEDTIREYFEARLALLEPIFPIACHRLCEGPDYSLDFQYNPPHKIPEGSGVLLFVFHANFCGKNVVARLCGSCSVHAVVLNDKFQLPLFVDAHFIYSFSPVAGLNKLFIRLADFPTAKVKLLIAAYRVQLQ</sequence>
<proteinExistence type="predicted"/>
<dbReference type="OrthoDB" id="10071877at2759"/>
<dbReference type="InterPro" id="IPR036770">
    <property type="entry name" value="Ankyrin_rpt-contain_sf"/>
</dbReference>
<dbReference type="InterPro" id="IPR016197">
    <property type="entry name" value="Chromo-like_dom_sf"/>
</dbReference>
<accession>A0A6P7XUF8</accession>
<feature type="compositionally biased region" description="Basic and acidic residues" evidence="6">
    <location>
        <begin position="93"/>
        <end position="117"/>
    </location>
</feature>
<dbReference type="RefSeq" id="XP_030056143.1">
    <property type="nucleotide sequence ID" value="XM_030200283.1"/>
</dbReference>
<evidence type="ECO:0000256" key="5">
    <source>
        <dbReference type="PROSITE-ProRule" id="PRU00023"/>
    </source>
</evidence>
<dbReference type="Pfam" id="PF00385">
    <property type="entry name" value="Chromo"/>
    <property type="match status" value="1"/>
</dbReference>